<keyword evidence="1" id="KW-0732">Signal</keyword>
<dbReference type="RefSeq" id="WP_275595943.1">
    <property type="nucleotide sequence ID" value="NZ_CP102381.1"/>
</dbReference>
<protein>
    <submittedName>
        <fullName evidence="2">Peptidoglycan binding protein CsiV</fullName>
    </submittedName>
</protein>
<accession>A0ABY8CGW6</accession>
<dbReference type="EMBL" id="CP102381">
    <property type="protein sequence ID" value="WEJ63688.1"/>
    <property type="molecule type" value="Genomic_DNA"/>
</dbReference>
<name>A0ABY8CGW6_9GAMM</name>
<gene>
    <name evidence="2" type="ORF">NR989_05395</name>
</gene>
<feature type="signal peptide" evidence="1">
    <location>
        <begin position="1"/>
        <end position="32"/>
    </location>
</feature>
<organism evidence="2 3">
    <name type="scientific">Thiomicrorhabdus lithotrophica</name>
    <dbReference type="NCBI Taxonomy" id="2949997"/>
    <lineage>
        <taxon>Bacteria</taxon>
        <taxon>Pseudomonadati</taxon>
        <taxon>Pseudomonadota</taxon>
        <taxon>Gammaproteobacteria</taxon>
        <taxon>Thiotrichales</taxon>
        <taxon>Piscirickettsiaceae</taxon>
        <taxon>Thiomicrorhabdus</taxon>
    </lineage>
</organism>
<dbReference type="InterPro" id="IPR021241">
    <property type="entry name" value="CsiV"/>
</dbReference>
<evidence type="ECO:0000256" key="1">
    <source>
        <dbReference type="SAM" id="SignalP"/>
    </source>
</evidence>
<keyword evidence="3" id="KW-1185">Reference proteome</keyword>
<feature type="chain" id="PRO_5047077113" evidence="1">
    <location>
        <begin position="33"/>
        <end position="215"/>
    </location>
</feature>
<evidence type="ECO:0000313" key="2">
    <source>
        <dbReference type="EMBL" id="WEJ63688.1"/>
    </source>
</evidence>
<proteinExistence type="predicted"/>
<dbReference type="Proteomes" id="UP001222275">
    <property type="component" value="Chromosome"/>
</dbReference>
<sequence>MQNLKRLLLVKPYSYTLLALASLFLISGQANAKAASYKIEVIVFENLNLKGWTEEYWPEDIELPVTQGSTSVFTRNQKPLWISKRNRELISTAQQLNKKGYRVIFHQAWSQSAYANKNSPTVLIENNLGVGSNLLGTVRLYKTRFAHVDVDLEFERRIPEKILEAFAQNQKLSSDQLPTHWRFNLKESRKIKPGELHYIDHPLFGALIKIHKYED</sequence>
<reference evidence="2 3" key="1">
    <citation type="submission" date="2022-06" db="EMBL/GenBank/DDBJ databases">
        <title>Thiomicrohabdus sp. nov, an obligately chemolithoautotrophic, sulfur-oxidizing bacterium isolated from beach of Guanyin Mountain. Amoy.</title>
        <authorList>
            <person name="Zhu H."/>
        </authorList>
    </citation>
    <scope>NUCLEOTIDE SEQUENCE [LARGE SCALE GENOMIC DNA]</scope>
    <source>
        <strain evidence="2 3">XGS-01</strain>
    </source>
</reference>
<evidence type="ECO:0000313" key="3">
    <source>
        <dbReference type="Proteomes" id="UP001222275"/>
    </source>
</evidence>
<dbReference type="Pfam" id="PF10972">
    <property type="entry name" value="CsiV"/>
    <property type="match status" value="1"/>
</dbReference>